<feature type="region of interest" description="Disordered" evidence="1">
    <location>
        <begin position="142"/>
        <end position="168"/>
    </location>
</feature>
<dbReference type="PANTHER" id="PTHR31827:SF1">
    <property type="entry name" value="EMB|CAB89363.1"/>
    <property type="match status" value="1"/>
</dbReference>
<feature type="region of interest" description="Disordered" evidence="1">
    <location>
        <begin position="1"/>
        <end position="71"/>
    </location>
</feature>
<evidence type="ECO:0000256" key="1">
    <source>
        <dbReference type="SAM" id="MobiDB-lite"/>
    </source>
</evidence>
<feature type="region of interest" description="Disordered" evidence="1">
    <location>
        <begin position="558"/>
        <end position="587"/>
    </location>
</feature>
<feature type="compositionally biased region" description="Polar residues" evidence="1">
    <location>
        <begin position="152"/>
        <end position="167"/>
    </location>
</feature>
<dbReference type="PANTHER" id="PTHR31827">
    <property type="entry name" value="EMB|CAB89363.1"/>
    <property type="match status" value="1"/>
</dbReference>
<reference evidence="4" key="1">
    <citation type="journal article" date="2010" name="Genome Biol.">
        <title>Genome sequence of the necrotrophic plant pathogen Pythium ultimum reveals original pathogenicity mechanisms and effector repertoire.</title>
        <authorList>
            <person name="Levesque C.A."/>
            <person name="Brouwer H."/>
            <person name="Cano L."/>
            <person name="Hamilton J.P."/>
            <person name="Holt C."/>
            <person name="Huitema E."/>
            <person name="Raffaele S."/>
            <person name="Robideau G.P."/>
            <person name="Thines M."/>
            <person name="Win J."/>
            <person name="Zerillo M.M."/>
            <person name="Beakes G.W."/>
            <person name="Boore J.L."/>
            <person name="Busam D."/>
            <person name="Dumas B."/>
            <person name="Ferriera S."/>
            <person name="Fuerstenberg S.I."/>
            <person name="Gachon C.M."/>
            <person name="Gaulin E."/>
            <person name="Govers F."/>
            <person name="Grenville-Briggs L."/>
            <person name="Horner N."/>
            <person name="Hostetler J."/>
            <person name="Jiang R.H."/>
            <person name="Johnson J."/>
            <person name="Krajaejun T."/>
            <person name="Lin H."/>
            <person name="Meijer H.J."/>
            <person name="Moore B."/>
            <person name="Morris P."/>
            <person name="Phuntmart V."/>
            <person name="Puiu D."/>
            <person name="Shetty J."/>
            <person name="Stajich J.E."/>
            <person name="Tripathy S."/>
            <person name="Wawra S."/>
            <person name="van West P."/>
            <person name="Whitty B.R."/>
            <person name="Coutinho P.M."/>
            <person name="Henrissat B."/>
            <person name="Martin F."/>
            <person name="Thomas P.D."/>
            <person name="Tyler B.M."/>
            <person name="De Vries R.P."/>
            <person name="Kamoun S."/>
            <person name="Yandell M."/>
            <person name="Tisserat N."/>
            <person name="Buell C.R."/>
        </authorList>
    </citation>
    <scope>NUCLEOTIDE SEQUENCE</scope>
    <source>
        <strain evidence="4">DAOM:BR144</strain>
    </source>
</reference>
<evidence type="ECO:0000259" key="2">
    <source>
        <dbReference type="Pfam" id="PF24906"/>
    </source>
</evidence>
<organism evidence="3 4">
    <name type="scientific">Globisporangium ultimum (strain ATCC 200006 / CBS 805.95 / DAOM BR144)</name>
    <name type="common">Pythium ultimum</name>
    <dbReference type="NCBI Taxonomy" id="431595"/>
    <lineage>
        <taxon>Eukaryota</taxon>
        <taxon>Sar</taxon>
        <taxon>Stramenopiles</taxon>
        <taxon>Oomycota</taxon>
        <taxon>Peronosporomycetes</taxon>
        <taxon>Pythiales</taxon>
        <taxon>Pythiaceae</taxon>
        <taxon>Globisporangium</taxon>
    </lineage>
</organism>
<feature type="compositionally biased region" description="Low complexity" evidence="1">
    <location>
        <begin position="47"/>
        <end position="69"/>
    </location>
</feature>
<feature type="compositionally biased region" description="Low complexity" evidence="1">
    <location>
        <begin position="514"/>
        <end position="529"/>
    </location>
</feature>
<accession>K3WJL5</accession>
<dbReference type="AlphaFoldDB" id="K3WJL5"/>
<feature type="compositionally biased region" description="Low complexity" evidence="1">
    <location>
        <begin position="302"/>
        <end position="320"/>
    </location>
</feature>
<name>K3WJL5_GLOUD</name>
<dbReference type="Pfam" id="PF24906">
    <property type="entry name" value="Zf_WRKY19"/>
    <property type="match status" value="2"/>
</dbReference>
<reference evidence="3" key="3">
    <citation type="submission" date="2015-02" db="UniProtKB">
        <authorList>
            <consortium name="EnsemblProtists"/>
        </authorList>
    </citation>
    <scope>IDENTIFICATION</scope>
    <source>
        <strain evidence="3">DAOM BR144</strain>
    </source>
</reference>
<feature type="domain" description="WRKY19-like zinc finger" evidence="2">
    <location>
        <begin position="360"/>
        <end position="382"/>
    </location>
</feature>
<dbReference type="InParanoid" id="K3WJL5"/>
<dbReference type="EnsemblProtists" id="PYU1_T005157">
    <property type="protein sequence ID" value="PYU1_T005157"/>
    <property type="gene ID" value="PYU1_G005146"/>
</dbReference>
<dbReference type="Proteomes" id="UP000019132">
    <property type="component" value="Unassembled WGS sequence"/>
</dbReference>
<evidence type="ECO:0000313" key="3">
    <source>
        <dbReference type="EnsemblProtists" id="PYU1_T005157"/>
    </source>
</evidence>
<keyword evidence="4" id="KW-1185">Reference proteome</keyword>
<feature type="region of interest" description="Disordered" evidence="1">
    <location>
        <begin position="302"/>
        <end position="347"/>
    </location>
</feature>
<dbReference type="EMBL" id="GL376564">
    <property type="status" value="NOT_ANNOTATED_CDS"/>
    <property type="molecule type" value="Genomic_DNA"/>
</dbReference>
<feature type="compositionally biased region" description="Low complexity" evidence="1">
    <location>
        <begin position="1"/>
        <end position="19"/>
    </location>
</feature>
<reference evidence="4" key="2">
    <citation type="submission" date="2010-04" db="EMBL/GenBank/DDBJ databases">
        <authorList>
            <person name="Buell R."/>
            <person name="Hamilton J."/>
            <person name="Hostetler J."/>
        </authorList>
    </citation>
    <scope>NUCLEOTIDE SEQUENCE [LARGE SCALE GENOMIC DNA]</scope>
    <source>
        <strain evidence="4">DAOM:BR144</strain>
    </source>
</reference>
<dbReference type="STRING" id="431595.K3WJL5"/>
<dbReference type="eggNOG" id="ENOG502SN9E">
    <property type="taxonomic scope" value="Eukaryota"/>
</dbReference>
<feature type="domain" description="WRKY19-like zinc finger" evidence="2">
    <location>
        <begin position="383"/>
        <end position="407"/>
    </location>
</feature>
<dbReference type="InterPro" id="IPR056866">
    <property type="entry name" value="Znf_WRKY19"/>
</dbReference>
<proteinExistence type="predicted"/>
<dbReference type="VEuPathDB" id="FungiDB:PYU1_G005146"/>
<evidence type="ECO:0000313" key="4">
    <source>
        <dbReference type="Proteomes" id="UP000019132"/>
    </source>
</evidence>
<protein>
    <recommendedName>
        <fullName evidence="2">WRKY19-like zinc finger domain-containing protein</fullName>
    </recommendedName>
</protein>
<feature type="region of interest" description="Disordered" evidence="1">
    <location>
        <begin position="514"/>
        <end position="537"/>
    </location>
</feature>
<feature type="region of interest" description="Disordered" evidence="1">
    <location>
        <begin position="182"/>
        <end position="212"/>
    </location>
</feature>
<dbReference type="HOGENOM" id="CLU_465040_0_0_1"/>
<feature type="compositionally biased region" description="Low complexity" evidence="1">
    <location>
        <begin position="188"/>
        <end position="210"/>
    </location>
</feature>
<dbReference type="OMA" id="ASHVTCK"/>
<sequence length="587" mass="62985">MAWTVQQSASDPPDQQQLQFDVGPHRRQQDAPAEWQPAKPRPSLARTTSTASVNSVSSADSSTFPSASSYYNRSADSAYAPKHKRHHMDVTTSFTDQLHAVNLNDPQQQYAASPPIPEVPAKAVHEAMNFARSFPLLHATEKNQQQRRQRELNQGAQGSFISGSLPTQDAREKLFRTMGKWLDGTGSGNNTANNSRSSIASSTGSTTGASEDGFLQHIPRKHTNDLENLPPPPIHVTISMTASLESSSLAGNSHVHTTSPVQANAYTAPQPPRVHVQDPIFDAPKPASYMGIPHAVLFDTTNSNVSSPSNSVSGLSVSSESRPRSPPFNPAASTSHSKKRQRNTPAPSLAKALLTGCGAKRCSVDDCGKIAVSKGLCRGHGGGRRCQFTGCTKCAQSRSPYCWAHGGGKRCEAPNCRRSRKTKHFCVDHVDMEATMAPPTAASAAGLDESMDRPPATVTSKDLALTSSTTTTSTTFVKYSASTDLQQATPSESVSAAARLALSLPSLNDALKRSFPAPGAAPPSSSSSSIFRGVRQQERGYEQAQKIVFVRPFEAVSMVNSEESHSPKRHHDQAQAKQTKTRVAFHS</sequence>